<dbReference type="SUPFAM" id="SSF53271">
    <property type="entry name" value="PRTase-like"/>
    <property type="match status" value="1"/>
</dbReference>
<sequence length="239" mass="25903">MKMQTALRLLYPSQCLTCANPVEGDASLCGGCWRETPFIYGLTCRSCGVPLPGDDDGQDVQCDDCLTIARPWHRGAAAMLYKGNGRSIALRLKHGDRTDFAVPASAWMAKAAPRMPADGVVVPVPLHWLRLLRRRYNQSALLAKRIATRLDLTYLPDSLHRFRATDVLDGKTRDLRFAAMDQAIVPHPKRGGALAGKAVLLVDDVMTSGATLAACAEACVSEGARSVDMVVLARVAKDD</sequence>
<name>A0A2T6BNX6_9RHOB</name>
<feature type="domain" description="Double zinc ribbon" evidence="3">
    <location>
        <begin position="6"/>
        <end position="66"/>
    </location>
</feature>
<dbReference type="PANTHER" id="PTHR47505">
    <property type="entry name" value="DNA UTILIZATION PROTEIN YHGH"/>
    <property type="match status" value="1"/>
</dbReference>
<proteinExistence type="inferred from homology"/>
<dbReference type="RefSeq" id="WP_107845849.1">
    <property type="nucleotide sequence ID" value="NZ_QBKS01000001.1"/>
</dbReference>
<evidence type="ECO:0000259" key="2">
    <source>
        <dbReference type="Pfam" id="PF00156"/>
    </source>
</evidence>
<dbReference type="Proteomes" id="UP000243978">
    <property type="component" value="Unassembled WGS sequence"/>
</dbReference>
<comment type="caution">
    <text evidence="4">The sequence shown here is derived from an EMBL/GenBank/DDBJ whole genome shotgun (WGS) entry which is preliminary data.</text>
</comment>
<dbReference type="AlphaFoldDB" id="A0A2T6BNX6"/>
<dbReference type="InterPro" id="IPR029057">
    <property type="entry name" value="PRTase-like"/>
</dbReference>
<dbReference type="OrthoDB" id="9779910at2"/>
<keyword evidence="4" id="KW-0808">Transferase</keyword>
<feature type="domain" description="Phosphoribosyltransferase" evidence="2">
    <location>
        <begin position="139"/>
        <end position="235"/>
    </location>
</feature>
<dbReference type="PANTHER" id="PTHR47505:SF1">
    <property type="entry name" value="DNA UTILIZATION PROTEIN YHGH"/>
    <property type="match status" value="1"/>
</dbReference>
<dbReference type="InterPro" id="IPR044005">
    <property type="entry name" value="DZR_2"/>
</dbReference>
<dbReference type="Gene3D" id="3.40.50.2020">
    <property type="match status" value="1"/>
</dbReference>
<evidence type="ECO:0000313" key="5">
    <source>
        <dbReference type="Proteomes" id="UP000243978"/>
    </source>
</evidence>
<comment type="similarity">
    <text evidence="1">Belongs to the ComF/GntX family.</text>
</comment>
<dbReference type="Pfam" id="PF18912">
    <property type="entry name" value="DZR_2"/>
    <property type="match status" value="1"/>
</dbReference>
<dbReference type="InterPro" id="IPR000836">
    <property type="entry name" value="PRTase_dom"/>
</dbReference>
<dbReference type="Pfam" id="PF00156">
    <property type="entry name" value="Pribosyltran"/>
    <property type="match status" value="1"/>
</dbReference>
<evidence type="ECO:0000313" key="4">
    <source>
        <dbReference type="EMBL" id="PTX57779.1"/>
    </source>
</evidence>
<dbReference type="CDD" id="cd06223">
    <property type="entry name" value="PRTases_typeI"/>
    <property type="match status" value="1"/>
</dbReference>
<dbReference type="GO" id="GO:0016757">
    <property type="term" value="F:glycosyltransferase activity"/>
    <property type="evidence" value="ECO:0007669"/>
    <property type="project" value="UniProtKB-KW"/>
</dbReference>
<gene>
    <name evidence="4" type="ORF">C8N43_2451</name>
</gene>
<protein>
    <submittedName>
        <fullName evidence="4">Putative amidophosphoribosyltransferase</fullName>
    </submittedName>
</protein>
<reference evidence="4 5" key="1">
    <citation type="submission" date="2018-04" db="EMBL/GenBank/DDBJ databases">
        <title>Genomic Encyclopedia of Archaeal and Bacterial Type Strains, Phase II (KMG-II): from individual species to whole genera.</title>
        <authorList>
            <person name="Goeker M."/>
        </authorList>
    </citation>
    <scope>NUCLEOTIDE SEQUENCE [LARGE SCALE GENOMIC DNA]</scope>
    <source>
        <strain evidence="4 5">DSM 100977</strain>
    </source>
</reference>
<dbReference type="InterPro" id="IPR051910">
    <property type="entry name" value="ComF/GntX_DNA_util-trans"/>
</dbReference>
<organism evidence="4 5">
    <name type="scientific">Litoreibacter ponti</name>
    <dbReference type="NCBI Taxonomy" id="1510457"/>
    <lineage>
        <taxon>Bacteria</taxon>
        <taxon>Pseudomonadati</taxon>
        <taxon>Pseudomonadota</taxon>
        <taxon>Alphaproteobacteria</taxon>
        <taxon>Rhodobacterales</taxon>
        <taxon>Roseobacteraceae</taxon>
        <taxon>Litoreibacter</taxon>
    </lineage>
</organism>
<accession>A0A2T6BNX6</accession>
<evidence type="ECO:0000256" key="1">
    <source>
        <dbReference type="ARBA" id="ARBA00008007"/>
    </source>
</evidence>
<keyword evidence="4" id="KW-0328">Glycosyltransferase</keyword>
<dbReference type="EMBL" id="QBKS01000001">
    <property type="protein sequence ID" value="PTX57779.1"/>
    <property type="molecule type" value="Genomic_DNA"/>
</dbReference>
<keyword evidence="5" id="KW-1185">Reference proteome</keyword>
<evidence type="ECO:0000259" key="3">
    <source>
        <dbReference type="Pfam" id="PF18912"/>
    </source>
</evidence>